<dbReference type="Proteomes" id="UP001153331">
    <property type="component" value="Unassembled WGS sequence"/>
</dbReference>
<keyword evidence="2" id="KW-1185">Reference proteome</keyword>
<reference evidence="1" key="1">
    <citation type="submission" date="2022-11" db="EMBL/GenBank/DDBJ databases">
        <title>Genome Sequence of Boeremia exigua.</title>
        <authorList>
            <person name="Buettner E."/>
        </authorList>
    </citation>
    <scope>NUCLEOTIDE SEQUENCE</scope>
    <source>
        <strain evidence="1">CU02</strain>
    </source>
</reference>
<evidence type="ECO:0000313" key="2">
    <source>
        <dbReference type="Proteomes" id="UP001153331"/>
    </source>
</evidence>
<accession>A0ACC2IGQ2</accession>
<proteinExistence type="predicted"/>
<name>A0ACC2IGQ2_9PLEO</name>
<sequence length="383" mass="41333">MSNQTRHQRRSPTGAATQNVAARASTGDSTDFGNAYLNVASPGVDSKLTTCVLIGHRRRDRHRAPPVDSRNVRGMPRISHIVSSSWAGYGGELLREPDVDDEPLIFTRELFYHRAGRLPVVQINLGQNVHFFQAGRLHCRDFRRPPHSDTARAARNSIDIEDTPSPLKLPVPPARDAPVCLVRQGAAQRNNCIEHDRMKNSNTTHIKKKHATDRKDVEAELRISSSSVKCSKRSDPEITTTLLRSSIHGADLGLAMWPYRADTSLRSKPQELQRGCVDVAAEAAVAAGQRRLALAGIGDQYGTKVRTWVRDKTTLSNFILAKLNLSSAAEASGVTSAESVSSAVCIVGASGLLAGIAPPDASESGVKVSTYLIGSPKASAAIV</sequence>
<evidence type="ECO:0000313" key="1">
    <source>
        <dbReference type="EMBL" id="KAJ8114322.1"/>
    </source>
</evidence>
<gene>
    <name evidence="1" type="ORF">OPT61_g3780</name>
</gene>
<dbReference type="EMBL" id="JAPHNI010000201">
    <property type="protein sequence ID" value="KAJ8114322.1"/>
    <property type="molecule type" value="Genomic_DNA"/>
</dbReference>
<protein>
    <submittedName>
        <fullName evidence="1">Uncharacterized protein</fullName>
    </submittedName>
</protein>
<organism evidence="1 2">
    <name type="scientific">Boeremia exigua</name>
    <dbReference type="NCBI Taxonomy" id="749465"/>
    <lineage>
        <taxon>Eukaryota</taxon>
        <taxon>Fungi</taxon>
        <taxon>Dikarya</taxon>
        <taxon>Ascomycota</taxon>
        <taxon>Pezizomycotina</taxon>
        <taxon>Dothideomycetes</taxon>
        <taxon>Pleosporomycetidae</taxon>
        <taxon>Pleosporales</taxon>
        <taxon>Pleosporineae</taxon>
        <taxon>Didymellaceae</taxon>
        <taxon>Boeremia</taxon>
    </lineage>
</organism>
<comment type="caution">
    <text evidence="1">The sequence shown here is derived from an EMBL/GenBank/DDBJ whole genome shotgun (WGS) entry which is preliminary data.</text>
</comment>